<dbReference type="Pfam" id="PF24883">
    <property type="entry name" value="NPHP3_N"/>
    <property type="match status" value="1"/>
</dbReference>
<feature type="compositionally biased region" description="Polar residues" evidence="2">
    <location>
        <begin position="649"/>
        <end position="672"/>
    </location>
</feature>
<dbReference type="InterPro" id="IPR027417">
    <property type="entry name" value="P-loop_NTPase"/>
</dbReference>
<dbReference type="EMBL" id="CAJPDQ010000019">
    <property type="protein sequence ID" value="CAF9923173.1"/>
    <property type="molecule type" value="Genomic_DNA"/>
</dbReference>
<sequence length="948" mass="107834">MFKSLSKPRVPSPYEDRLRRAVSQFESALSKEAKIEFHKLGLDTIGNRPREQNVYRLATELDRMVAADRLHTRAFGPRLISLLRCVQQFAALSKYTGYGGETLTICDVWAVVEFCLHYVFHQWIPVDVVTQIFMVIGRSAPQHQSLAAYYMDSRELARGLMEYFTVVVELCYEIYMFSSGPEVQPAVDAIRAVTRTKCEKLDSWANSIQQSIALLNDSDRQKPGKDDKQPINMSVSAWSRKKRRYYQERKHNAYDTTSVLADQASWQHIRKQATTKSFLQEPIYQNWKRKKYSATLVCSGKPGIGKSTMLANVVDDLRTADHDSIVICYFCTYDEPKSLDPWKIWDSFEQQLLHAIPAKAFIGSPLPRHENSLVKYIKPLLSKAKVTRIFFVLDGLYHCSADTRTRVLHHLRNLQRDLHLLLCISAVDGSNEYEDLDPDASRLSVSINPLEMVRFITSELKHYQEAGILNIQDEESIAKIHEDASRLPEVSYPLVRLFLLYLCKFRAGDIKWLPSIEFPMNVLAWIPQLIRYVNTSHRTLQKLIKLAVVAVEPLTLNQIHDALGLDSHPTTLDVKPTFSDICGTLDHYDGFFSIDEERLTVHIAHRSIIEYVSNGSAIDNIVDIGIAHQEMAKICLRSLTNESHRKSSATEQDAELNSSPGKISQNHQYTPRSQEDLQLGDINSIESQMAMTTKTTSRLTISDFHAYASQYWLWHFIHIPAEDSETINLARPLFTKQNQKINHPGHPTQSLIEWALTNNHTTILSLALNSGMHTEAHPLLISAVLTNNLPTLHTLTSLFHFNLSTLTHDDKPLLWLAFEANHTQIFSHLVKHRATHFDHFDTADRSALWHAARTGETALVKRILDTGLADVNAMDVYAMTPLAAAVMGRHAEVVKLLLACPDINTRTLDDDLRTPLQTAELYGFESVARLLRAYEERVYGGVARWGSE</sequence>
<evidence type="ECO:0000259" key="3">
    <source>
        <dbReference type="Pfam" id="PF24883"/>
    </source>
</evidence>
<dbReference type="InterPro" id="IPR002110">
    <property type="entry name" value="Ankyrin_rpt"/>
</dbReference>
<accession>A0A8H3FJN0</accession>
<dbReference type="SUPFAM" id="SSF52540">
    <property type="entry name" value="P-loop containing nucleoside triphosphate hydrolases"/>
    <property type="match status" value="1"/>
</dbReference>
<dbReference type="AlphaFoldDB" id="A0A8H3FJN0"/>
<dbReference type="Gene3D" id="3.40.50.300">
    <property type="entry name" value="P-loop containing nucleotide triphosphate hydrolases"/>
    <property type="match status" value="1"/>
</dbReference>
<dbReference type="InterPro" id="IPR056884">
    <property type="entry name" value="NPHP3-like_N"/>
</dbReference>
<dbReference type="Gene3D" id="1.25.40.20">
    <property type="entry name" value="Ankyrin repeat-containing domain"/>
    <property type="match status" value="1"/>
</dbReference>
<evidence type="ECO:0000256" key="2">
    <source>
        <dbReference type="SAM" id="MobiDB-lite"/>
    </source>
</evidence>
<dbReference type="InterPro" id="IPR036770">
    <property type="entry name" value="Ankyrin_rpt-contain_sf"/>
</dbReference>
<dbReference type="SMART" id="SM00248">
    <property type="entry name" value="ANK"/>
    <property type="match status" value="4"/>
</dbReference>
<organism evidence="4 5">
    <name type="scientific">Gomphillus americanus</name>
    <dbReference type="NCBI Taxonomy" id="1940652"/>
    <lineage>
        <taxon>Eukaryota</taxon>
        <taxon>Fungi</taxon>
        <taxon>Dikarya</taxon>
        <taxon>Ascomycota</taxon>
        <taxon>Pezizomycotina</taxon>
        <taxon>Lecanoromycetes</taxon>
        <taxon>OSLEUM clade</taxon>
        <taxon>Ostropomycetidae</taxon>
        <taxon>Ostropales</taxon>
        <taxon>Graphidaceae</taxon>
        <taxon>Gomphilloideae</taxon>
        <taxon>Gomphillus</taxon>
    </lineage>
</organism>
<gene>
    <name evidence="4" type="ORF">GOMPHAMPRED_002757</name>
</gene>
<dbReference type="PANTHER" id="PTHR10039">
    <property type="entry name" value="AMELOGENIN"/>
    <property type="match status" value="1"/>
</dbReference>
<keyword evidence="1" id="KW-0677">Repeat</keyword>
<evidence type="ECO:0000313" key="5">
    <source>
        <dbReference type="Proteomes" id="UP000664169"/>
    </source>
</evidence>
<name>A0A8H3FJN0_9LECA</name>
<dbReference type="OrthoDB" id="341259at2759"/>
<feature type="region of interest" description="Disordered" evidence="2">
    <location>
        <begin position="645"/>
        <end position="674"/>
    </location>
</feature>
<proteinExistence type="predicted"/>
<evidence type="ECO:0000256" key="1">
    <source>
        <dbReference type="ARBA" id="ARBA00022737"/>
    </source>
</evidence>
<evidence type="ECO:0000313" key="4">
    <source>
        <dbReference type="EMBL" id="CAF9923173.1"/>
    </source>
</evidence>
<keyword evidence="5" id="KW-1185">Reference proteome</keyword>
<feature type="domain" description="Nephrocystin 3-like N-terminal" evidence="3">
    <location>
        <begin position="274"/>
        <end position="416"/>
    </location>
</feature>
<reference evidence="4" key="1">
    <citation type="submission" date="2021-03" db="EMBL/GenBank/DDBJ databases">
        <authorList>
            <person name="Tagirdzhanova G."/>
        </authorList>
    </citation>
    <scope>NUCLEOTIDE SEQUENCE</scope>
</reference>
<comment type="caution">
    <text evidence="4">The sequence shown here is derived from an EMBL/GenBank/DDBJ whole genome shotgun (WGS) entry which is preliminary data.</text>
</comment>
<dbReference type="SUPFAM" id="SSF48403">
    <property type="entry name" value="Ankyrin repeat"/>
    <property type="match status" value="1"/>
</dbReference>
<dbReference type="PANTHER" id="PTHR10039:SF10">
    <property type="entry name" value="NACHT DOMAIN-CONTAINING PROTEIN"/>
    <property type="match status" value="1"/>
</dbReference>
<dbReference type="Pfam" id="PF12796">
    <property type="entry name" value="Ank_2"/>
    <property type="match status" value="1"/>
</dbReference>
<protein>
    <recommendedName>
        <fullName evidence="3">Nephrocystin 3-like N-terminal domain-containing protein</fullName>
    </recommendedName>
</protein>
<dbReference type="Proteomes" id="UP000664169">
    <property type="component" value="Unassembled WGS sequence"/>
</dbReference>